<reference evidence="6" key="1">
    <citation type="submission" date="2022-10" db="EMBL/GenBank/DDBJ databases">
        <title>Determination and structural analysis of whole genome sequence of Sarocladium strictum F4-1.</title>
        <authorList>
            <person name="Hu L."/>
            <person name="Jiang Y."/>
        </authorList>
    </citation>
    <scope>NUCLEOTIDE SEQUENCE</scope>
    <source>
        <strain evidence="6">F4-1</strain>
    </source>
</reference>
<dbReference type="PANTHER" id="PTHR48267">
    <property type="entry name" value="CUPREDOXIN SUPERFAMILY PROTEIN"/>
    <property type="match status" value="1"/>
</dbReference>
<keyword evidence="3" id="KW-0732">Signal</keyword>
<evidence type="ECO:0008006" key="8">
    <source>
        <dbReference type="Google" id="ProtNLM"/>
    </source>
</evidence>
<evidence type="ECO:0000313" key="6">
    <source>
        <dbReference type="EMBL" id="KAK0384572.1"/>
    </source>
</evidence>
<feature type="chain" id="PRO_5041248502" description="Bilirubin oxidase" evidence="3">
    <location>
        <begin position="22"/>
        <end position="559"/>
    </location>
</feature>
<comment type="caution">
    <text evidence="6">The sequence shown here is derived from an EMBL/GenBank/DDBJ whole genome shotgun (WGS) entry which is preliminary data.</text>
</comment>
<dbReference type="AlphaFoldDB" id="A0AA39L580"/>
<keyword evidence="7" id="KW-1185">Reference proteome</keyword>
<comment type="similarity">
    <text evidence="1">Belongs to the multicopper oxidase family.</text>
</comment>
<evidence type="ECO:0000313" key="7">
    <source>
        <dbReference type="Proteomes" id="UP001175261"/>
    </source>
</evidence>
<evidence type="ECO:0000259" key="5">
    <source>
        <dbReference type="Pfam" id="PF07732"/>
    </source>
</evidence>
<dbReference type="InterPro" id="IPR011707">
    <property type="entry name" value="Cu-oxidase-like_N"/>
</dbReference>
<dbReference type="Pfam" id="PF07731">
    <property type="entry name" value="Cu-oxidase_2"/>
    <property type="match status" value="1"/>
</dbReference>
<dbReference type="InterPro" id="IPR011706">
    <property type="entry name" value="Cu-oxidase_C"/>
</dbReference>
<organism evidence="6 7">
    <name type="scientific">Sarocladium strictum</name>
    <name type="common">Black bundle disease fungus</name>
    <name type="synonym">Acremonium strictum</name>
    <dbReference type="NCBI Taxonomy" id="5046"/>
    <lineage>
        <taxon>Eukaryota</taxon>
        <taxon>Fungi</taxon>
        <taxon>Dikarya</taxon>
        <taxon>Ascomycota</taxon>
        <taxon>Pezizomycotina</taxon>
        <taxon>Sordariomycetes</taxon>
        <taxon>Hypocreomycetidae</taxon>
        <taxon>Hypocreales</taxon>
        <taxon>Sarocladiaceae</taxon>
        <taxon>Sarocladium</taxon>
    </lineage>
</organism>
<evidence type="ECO:0000256" key="3">
    <source>
        <dbReference type="SAM" id="SignalP"/>
    </source>
</evidence>
<name>A0AA39L580_SARSR</name>
<dbReference type="EMBL" id="JAPDFR010000008">
    <property type="protein sequence ID" value="KAK0384572.1"/>
    <property type="molecule type" value="Genomic_DNA"/>
</dbReference>
<dbReference type="SUPFAM" id="SSF49503">
    <property type="entry name" value="Cupredoxins"/>
    <property type="match status" value="3"/>
</dbReference>
<evidence type="ECO:0000259" key="4">
    <source>
        <dbReference type="Pfam" id="PF07731"/>
    </source>
</evidence>
<keyword evidence="2" id="KW-0186">Copper</keyword>
<dbReference type="Pfam" id="PF07732">
    <property type="entry name" value="Cu-oxidase_3"/>
    <property type="match status" value="1"/>
</dbReference>
<protein>
    <recommendedName>
        <fullName evidence="8">Bilirubin oxidase</fullName>
    </recommendedName>
</protein>
<dbReference type="PANTHER" id="PTHR48267:SF1">
    <property type="entry name" value="BILIRUBIN OXIDASE"/>
    <property type="match status" value="1"/>
</dbReference>
<feature type="domain" description="Plastocyanin-like" evidence="4">
    <location>
        <begin position="374"/>
        <end position="490"/>
    </location>
</feature>
<sequence length="559" mass="62420">MHFSIGTALAVIATLSNGVLAKDWESPAYTWLFSQPLPIPPVKEAKMRVTNPNTNKPIDYYEINILPFSKQIYPNKKPTALQGYDGIAPGPTFMIDKGVETVVRFTNKLTTDSAIHLHGSPSRAPWDGWAEDVISPGQYKDYYYPNAQSGRFLWYHDHAMDHTAENANAGQAGGYILRDPEEDALGLPSGYGRFDIPLILNSKFYNSDGSILSPAGETDSYFGDVVHVNGQPWPFLKVQPRRYRFRLLNASVSRSFILYLRRQSGGSSEIPFQVIASDAGLLTKPITTSTLAISMAERWEIVVDFSGLEGQNITLRNQEDVGKDDDYKETVNVMRFVVDSKSVPDSSRVPSTLRSVPFPPPANGKIDRRFEFSRSGGQWRINGVVFSDVNNRVLAKVPRGTVETWELVNGGGGWTHPIHVHLVDFRVLSRSNGKRGVLPYEAAGLQDVVWLDAGETVRVQAHFTTDGLYMFHCHNLIHEDHEMMAAFNVTALKELGYDSFADPMAKEWRAVKADAVAYTTTAIAEKVKKLAAQDPYKQVAEKKRDVPTLHERRLTRKSG</sequence>
<feature type="domain" description="Plastocyanin-like" evidence="5">
    <location>
        <begin position="71"/>
        <end position="181"/>
    </location>
</feature>
<dbReference type="Gene3D" id="2.60.40.420">
    <property type="entry name" value="Cupredoxins - blue copper proteins"/>
    <property type="match status" value="3"/>
</dbReference>
<feature type="signal peptide" evidence="3">
    <location>
        <begin position="1"/>
        <end position="21"/>
    </location>
</feature>
<dbReference type="Proteomes" id="UP001175261">
    <property type="component" value="Unassembled WGS sequence"/>
</dbReference>
<accession>A0AA39L580</accession>
<dbReference type="InterPro" id="IPR045087">
    <property type="entry name" value="Cu-oxidase_fam"/>
</dbReference>
<proteinExistence type="inferred from homology"/>
<dbReference type="GO" id="GO:0005507">
    <property type="term" value="F:copper ion binding"/>
    <property type="evidence" value="ECO:0007669"/>
    <property type="project" value="InterPro"/>
</dbReference>
<evidence type="ECO:0000256" key="2">
    <source>
        <dbReference type="ARBA" id="ARBA00023008"/>
    </source>
</evidence>
<dbReference type="InterPro" id="IPR008972">
    <property type="entry name" value="Cupredoxin"/>
</dbReference>
<gene>
    <name evidence="6" type="ORF">NLU13_8658</name>
</gene>
<dbReference type="CDD" id="cd13889">
    <property type="entry name" value="CuRO_3_BOD"/>
    <property type="match status" value="1"/>
</dbReference>
<dbReference type="GO" id="GO:0016491">
    <property type="term" value="F:oxidoreductase activity"/>
    <property type="evidence" value="ECO:0007669"/>
    <property type="project" value="InterPro"/>
</dbReference>
<evidence type="ECO:0000256" key="1">
    <source>
        <dbReference type="ARBA" id="ARBA00010609"/>
    </source>
</evidence>